<dbReference type="AlphaFoldDB" id="A0A927FCK9"/>
<dbReference type="InterPro" id="IPR003713">
    <property type="entry name" value="FliS"/>
</dbReference>
<keyword evidence="4 6" id="KW-1005">Bacterial flagellum biogenesis</keyword>
<keyword evidence="3 6" id="KW-0963">Cytoplasm</keyword>
<gene>
    <name evidence="7" type="primary">fliS</name>
    <name evidence="7" type="ORF">IC609_00010</name>
</gene>
<evidence type="ECO:0000256" key="4">
    <source>
        <dbReference type="ARBA" id="ARBA00022795"/>
    </source>
</evidence>
<protein>
    <recommendedName>
        <fullName evidence="6">Flagellar secretion chaperone FliS</fullName>
    </recommendedName>
</protein>
<dbReference type="NCBIfam" id="TIGR00208">
    <property type="entry name" value="fliS"/>
    <property type="match status" value="1"/>
</dbReference>
<dbReference type="SUPFAM" id="SSF101116">
    <property type="entry name" value="Flagellar export chaperone FliS"/>
    <property type="match status" value="1"/>
</dbReference>
<dbReference type="Pfam" id="PF02561">
    <property type="entry name" value="FliS"/>
    <property type="match status" value="1"/>
</dbReference>
<dbReference type="EMBL" id="JACYFT010000001">
    <property type="protein sequence ID" value="MBD8048909.1"/>
    <property type="molecule type" value="Genomic_DNA"/>
</dbReference>
<proteinExistence type="inferred from homology"/>
<comment type="caution">
    <text evidence="7">The sequence shown here is derived from an EMBL/GenBank/DDBJ whole genome shotgun (WGS) entry which is preliminary data.</text>
</comment>
<dbReference type="InterPro" id="IPR036584">
    <property type="entry name" value="FliS_sf"/>
</dbReference>
<evidence type="ECO:0000256" key="6">
    <source>
        <dbReference type="PIRNR" id="PIRNR039090"/>
    </source>
</evidence>
<comment type="subcellular location">
    <subcellularLocation>
        <location evidence="1 6">Cytoplasm</location>
        <location evidence="1 6">Cytosol</location>
    </subcellularLocation>
</comment>
<accession>A0A927FCK9</accession>
<dbReference type="PANTHER" id="PTHR34773">
    <property type="entry name" value="FLAGELLAR SECRETION CHAPERONE FLIS"/>
    <property type="match status" value="1"/>
</dbReference>
<keyword evidence="8" id="KW-1185">Reference proteome</keyword>
<dbReference type="RefSeq" id="WP_191817422.1">
    <property type="nucleotide sequence ID" value="NZ_JACYFT010000001.1"/>
</dbReference>
<dbReference type="CDD" id="cd16098">
    <property type="entry name" value="FliS"/>
    <property type="match status" value="1"/>
</dbReference>
<evidence type="ECO:0000256" key="1">
    <source>
        <dbReference type="ARBA" id="ARBA00004514"/>
    </source>
</evidence>
<name>A0A927FCK9_9BURK</name>
<dbReference type="Proteomes" id="UP000647424">
    <property type="component" value="Unassembled WGS sequence"/>
</dbReference>
<evidence type="ECO:0000256" key="5">
    <source>
        <dbReference type="ARBA" id="ARBA00023186"/>
    </source>
</evidence>
<dbReference type="GO" id="GO:0044780">
    <property type="term" value="P:bacterial-type flagellum assembly"/>
    <property type="evidence" value="ECO:0007669"/>
    <property type="project" value="InterPro"/>
</dbReference>
<keyword evidence="7" id="KW-0966">Cell projection</keyword>
<reference evidence="7" key="1">
    <citation type="submission" date="2020-09" db="EMBL/GenBank/DDBJ databases">
        <title>Genome seq and assembly of Limnohabitants sp.</title>
        <authorList>
            <person name="Chhetri G."/>
        </authorList>
    </citation>
    <scope>NUCLEOTIDE SEQUENCE</scope>
    <source>
        <strain evidence="7">JUR4</strain>
    </source>
</reference>
<keyword evidence="7" id="KW-0969">Cilium</keyword>
<evidence type="ECO:0000313" key="7">
    <source>
        <dbReference type="EMBL" id="MBD8048909.1"/>
    </source>
</evidence>
<keyword evidence="7" id="KW-0282">Flagellum</keyword>
<dbReference type="Gene3D" id="1.20.120.340">
    <property type="entry name" value="Flagellar protein FliS"/>
    <property type="match status" value="1"/>
</dbReference>
<sequence>MRAYSRAAESYGSVQIVTGVATANNVQLIQMLFDGLIESLAMAKGHIQNRSIEEKSKAIARAGRIVVGLQGALDFERGGELAQNLNELYAYVTRRLFHVNAHNDLNALEEVTTLMKDIAQAWQTLPSLLGSSSQISAYAN</sequence>
<dbReference type="GO" id="GO:0005829">
    <property type="term" value="C:cytosol"/>
    <property type="evidence" value="ECO:0007669"/>
    <property type="project" value="UniProtKB-SubCell"/>
</dbReference>
<dbReference type="PANTHER" id="PTHR34773:SF1">
    <property type="entry name" value="FLAGELLAR SECRETION CHAPERONE FLIS"/>
    <property type="match status" value="1"/>
</dbReference>
<comment type="similarity">
    <text evidence="2 6">Belongs to the FliS family.</text>
</comment>
<evidence type="ECO:0000256" key="2">
    <source>
        <dbReference type="ARBA" id="ARBA00008787"/>
    </source>
</evidence>
<keyword evidence="5" id="KW-0143">Chaperone</keyword>
<evidence type="ECO:0000313" key="8">
    <source>
        <dbReference type="Proteomes" id="UP000647424"/>
    </source>
</evidence>
<evidence type="ECO:0000256" key="3">
    <source>
        <dbReference type="ARBA" id="ARBA00022490"/>
    </source>
</evidence>
<dbReference type="GO" id="GO:0071973">
    <property type="term" value="P:bacterial-type flagellum-dependent cell motility"/>
    <property type="evidence" value="ECO:0007669"/>
    <property type="project" value="TreeGrafter"/>
</dbReference>
<organism evidence="7 8">
    <name type="scientific">Limnohabitans radicicola</name>
    <dbReference type="NCBI Taxonomy" id="2771427"/>
    <lineage>
        <taxon>Bacteria</taxon>
        <taxon>Pseudomonadati</taxon>
        <taxon>Pseudomonadota</taxon>
        <taxon>Betaproteobacteria</taxon>
        <taxon>Burkholderiales</taxon>
        <taxon>Comamonadaceae</taxon>
        <taxon>Limnohabitans</taxon>
    </lineage>
</organism>
<dbReference type="PIRSF" id="PIRSF039090">
    <property type="entry name" value="Flis"/>
    <property type="match status" value="1"/>
</dbReference>